<evidence type="ECO:0000313" key="2">
    <source>
        <dbReference type="Proteomes" id="UP001221546"/>
    </source>
</evidence>
<evidence type="ECO:0000313" key="1">
    <source>
        <dbReference type="EMBL" id="WFU62281.1"/>
    </source>
</evidence>
<gene>
    <name evidence="1" type="ORF">QA636_33020</name>
</gene>
<organism evidence="1 2">
    <name type="scientific">Bradyrhizobium brasilense</name>
    <dbReference type="NCBI Taxonomy" id="1419277"/>
    <lineage>
        <taxon>Bacteria</taxon>
        <taxon>Pseudomonadati</taxon>
        <taxon>Pseudomonadota</taxon>
        <taxon>Alphaproteobacteria</taxon>
        <taxon>Hyphomicrobiales</taxon>
        <taxon>Nitrobacteraceae</taxon>
        <taxon>Bradyrhizobium</taxon>
    </lineage>
</organism>
<dbReference type="EMBL" id="CP121646">
    <property type="protein sequence ID" value="WFU62281.1"/>
    <property type="molecule type" value="Genomic_DNA"/>
</dbReference>
<dbReference type="Proteomes" id="UP001221546">
    <property type="component" value="Chromosome"/>
</dbReference>
<name>A0ABY8JCU9_9BRAD</name>
<dbReference type="RefSeq" id="WP_143270979.1">
    <property type="nucleotide sequence ID" value="NZ_CP121646.1"/>
</dbReference>
<evidence type="ECO:0008006" key="3">
    <source>
        <dbReference type="Google" id="ProtNLM"/>
    </source>
</evidence>
<proteinExistence type="predicted"/>
<keyword evidence="2" id="KW-1185">Reference proteome</keyword>
<reference evidence="1 2" key="1">
    <citation type="submission" date="2023-04" db="EMBL/GenBank/DDBJ databases">
        <title>Australian commercial rhizobial inoculants.</title>
        <authorList>
            <person name="Kohlmeier M.G."/>
            <person name="O'Hara G.W."/>
            <person name="Colombi E."/>
            <person name="Ramsay J.P."/>
            <person name="Terpolilli J."/>
        </authorList>
    </citation>
    <scope>NUCLEOTIDE SEQUENCE [LARGE SCALE GENOMIC DNA]</scope>
    <source>
        <strain evidence="1 2">CB627</strain>
    </source>
</reference>
<accession>A0ABY8JCU9</accession>
<sequence length="83" mass="9225">MNRGLAIFAAVLGLSFLVFVALDYAPALLGCPIKGNLSAAGERIYHLPGQMYYSQTRINWFRGERWFCSEASALAAGWRKARI</sequence>
<protein>
    <recommendedName>
        <fullName evidence="3">Succinoglycan biosynthesis protein exoi</fullName>
    </recommendedName>
</protein>